<dbReference type="EMBL" id="UXAT02000009">
    <property type="protein sequence ID" value="VUX45924.1"/>
    <property type="molecule type" value="Genomic_DNA"/>
</dbReference>
<evidence type="ECO:0000313" key="4">
    <source>
        <dbReference type="Proteomes" id="UP000326641"/>
    </source>
</evidence>
<dbReference type="Pfam" id="PF17803">
    <property type="entry name" value="Cadherin_4"/>
    <property type="match status" value="4"/>
</dbReference>
<gene>
    <name evidence="3" type="ORF">DF3PA_170025</name>
</gene>
<name>A0A564WEJ0_9PROT</name>
<keyword evidence="4" id="KW-1185">Reference proteome</keyword>
<feature type="domain" description="RapA2 cadherin-like" evidence="2">
    <location>
        <begin position="1156"/>
        <end position="1238"/>
    </location>
</feature>
<dbReference type="Proteomes" id="UP000326641">
    <property type="component" value="Unassembled WGS sequence"/>
</dbReference>
<comment type="caution">
    <text evidence="3">The sequence shown here is derived from an EMBL/GenBank/DDBJ whole genome shotgun (WGS) entry which is preliminary data.</text>
</comment>
<organism evidence="3 4">
    <name type="scientific">Candidatus Defluviicoccus seviourii</name>
    <dbReference type="NCBI Taxonomy" id="2565273"/>
    <lineage>
        <taxon>Bacteria</taxon>
        <taxon>Pseudomonadati</taxon>
        <taxon>Pseudomonadota</taxon>
        <taxon>Alphaproteobacteria</taxon>
        <taxon>Rhodospirillales</taxon>
        <taxon>Rhodospirillaceae</taxon>
        <taxon>Defluviicoccus</taxon>
    </lineage>
</organism>
<evidence type="ECO:0000256" key="1">
    <source>
        <dbReference type="SAM" id="MobiDB-lite"/>
    </source>
</evidence>
<evidence type="ECO:0000313" key="3">
    <source>
        <dbReference type="EMBL" id="VUX45924.1"/>
    </source>
</evidence>
<feature type="compositionally biased region" description="Polar residues" evidence="1">
    <location>
        <begin position="904"/>
        <end position="916"/>
    </location>
</feature>
<sequence>MLQAPIASPPQPDPMAAVGIPPKTTSLNDPAAALASSRGADVAAGITVDTQSSGESHALGADGTVLPLGPGDRLNADDIVETGAGARLMLRTTDGAQVIAGPESRLLISPENGQTAGGTTAGGVTPLAGRFLIHLPAAADGSERPFVLDTTAGEIRLKAGTLLLEQVRGGGIRFVLHDGADGSAGRLVFANDAGAHDVAASSEAVAVAIADRTAPPLADQGTDCAWLIDPFTDVLSVGAGGCTTIAELEQTAAPASEPGDSVAAATPFHVTAAAFAVFDLAPEPATLAEAPPSAQAVVSQPIEGARHVEEALYQNMAASADDSGQPNPLPPVYLTSWDPGRRWDALGAADETAGSVPELPLEKTGLITARAGEMVQLEEAGRSTQEIEQFLKLAPGSLARIAPDAAPTTGTAIKSIDAIHLNAGDTVRFDVFFDAAGAAPLNDFAVFSVATGDTSTALPMISIADVGDYGASGWQTIEYTAGRAGTYTFGFAVLEGGTPLAPSRLYVDNVRQSEASGFTLHTLDSRTDDLGGTLKRMSAQPVAVADAFTLREDEVLTLDPQAFLANDVDPDPFDPLVLQGIDRSGALGRVFPTGDGGIVYDPTLRFQSLAASETATDGFAYIVDGGNKETARGTVTLHIQGVNDAPVARADTAVIQRGGPAVAIAVTANDTDVDSDDDGTTLRVVAATAQSGAKVAFDGLPGSGITYTPPASNVLATDTITYTIEDRHGARAQGSVAVTLTGSVPGPQARADSGRTDEETPVTLDVLANDGAVGEKLSIVSITSADTRGGVSLGANGAITYDPRGCFDALAAGETATDRFTYVVANEAGGASTAEVTLTLTGINDAPVANADTATTERGGEPIVVPVLLNDTDVDSDDTRGSLRIIAASAQAGGRVTFDPSPGGSLTYTPPDSGSGSADRVIYTIEDSHGARAEGTLDITLAAGPAPVTAAADAIEASEDQPTVLAAPGLLSNDHGGRTPLTVTAVDGQAVGTQPFDRVLASGARLVIGADGAVRYDPQGHFETLSAGEVAQESVRVQVSDGRTSDSALLTITVAGRNDAPLTRADVAAVGEDDTNVPIAVLANDDDIDSDDTAASLHVTTASAASGAAVTFTSAPGAGISYSPAGRFDYLSAGETASDTITYTAADRHGLAANGTVTVTVTGRNDAPIAVDDRLNTAAGTLLTLTPAIGVLANDRDVDTADRLQVVAINGDASAVGSALTLASGAHLSVQADGSVAYDPRGHFDDLDVFETATERFTYTIADRSGTRAEATATIQIVKDNQPPIALDDTATTDARTSVRIAVLANDTDPESARLAIAAVDTAGTRGQVRTNADGTVTYDPAGKFADLAVGATATDTFHYTVDDNLGGRAEAAVTVTVRSSASVPAPGELFESFETPSGAVVAGWLRDPGPGAVPSPTALVAAAPQAASGLVPTHLASMLQIDAVGSSARGPGAVQSPLEAFLGLPGDAIPNDTGRHAGESGDGTEPASAAAVSTRITLGSTALDASGHAYIAFDWAFVTTEQVTDNGGGRNDAAVFTVSDGTRARVFTLADVRADGPGSAGWRTAVYDVAADFDLRNSGPVTLTLGFAAINDESNENPSSLLLDNVRLNPALGAGFEPLLRLENDGLSIFRPRPSLGDGAPPEVATTDEDTATSFAASTLLAGAEPSAGASADTLKLVSIDGAASTGQFALADGRISYDPLGHFNALAEGETARDALAFTVTDANGGTASGQAFVTLVGRNDAPVAKPDTAVAEVGGAPIAIAVLANDTDVDSDDDASSLRVLAASTQSGAQVTLTGEPGAGMLYTPPPTASGLGAGPVLTDSISYTIADRHGLTSTSVVTVSLSAPNSPPIAADDTLTTNENSVARFDVRLNDQDADFGDLLTVTAINGNAISVGDSVSLASGASVVLFPDSMLAYDPRSAFQSLRAGEERTDTFTYRISDAAGAAAEATVSVAVQGLNDVPVATLDHAETTEDTPLTLSVAQILANDTDADAGDRLRLVAIDGSGAHAAVSLAGDQILYDPQGRFDALAAGERTTDAWTYRIADEAGATATGTIEVEVIGVNDRPVAVADQAHTTESAAIRIDVLANDHDADAGDTLSLGAIDTTGTRGIVTVGADGTLRYDPAGHFDTLQAGQQATDTFRYSVSDRLGLSESGEVQVTIFGRNDIERVVESFETDPLPEKTGFFVNAADAYQETDGARGLYAPTDPPTDGRMAVLEARGHSASALEQFLGLPAGTLPRDSDGSFPAAGSALKLTADVQAGDEVSFDWMFDARDAVSAPTDGQADNDYAFATINDGTTTRLFSLADVRAVGDHGASDWRSSVFTASATGQLVIGFGVVNDRSTDFSGPESENSFLLVDNVRVNRTFDEGYQVVSSQGQGAFETLAHQPSTT</sequence>
<proteinExistence type="predicted"/>
<dbReference type="InterPro" id="IPR040853">
    <property type="entry name" value="RapA2_cadherin-like"/>
</dbReference>
<accession>A0A564WEJ0</accession>
<feature type="region of interest" description="Disordered" evidence="1">
    <location>
        <begin position="896"/>
        <end position="917"/>
    </location>
</feature>
<dbReference type="Gene3D" id="2.60.40.2810">
    <property type="match status" value="2"/>
</dbReference>
<reference evidence="3" key="1">
    <citation type="submission" date="2018-11" db="EMBL/GenBank/DDBJ databases">
        <authorList>
            <person name="Onetto C."/>
        </authorList>
    </citation>
    <scope>NUCLEOTIDE SEQUENCE [LARGE SCALE GENOMIC DNA]</scope>
</reference>
<feature type="region of interest" description="Disordered" evidence="1">
    <location>
        <begin position="1"/>
        <end position="23"/>
    </location>
</feature>
<dbReference type="InterPro" id="IPR010221">
    <property type="entry name" value="VCBS_dom"/>
</dbReference>
<feature type="domain" description="RapA2 cadherin-like" evidence="2">
    <location>
        <begin position="1049"/>
        <end position="1113"/>
    </location>
</feature>
<protein>
    <recommendedName>
        <fullName evidence="2">RapA2 cadherin-like domain-containing protein</fullName>
    </recommendedName>
</protein>
<feature type="domain" description="RapA2 cadherin-like" evidence="2">
    <location>
        <begin position="2056"/>
        <end position="2124"/>
    </location>
</feature>
<feature type="domain" description="RapA2 cadherin-like" evidence="2">
    <location>
        <begin position="1951"/>
        <end position="2018"/>
    </location>
</feature>
<dbReference type="NCBIfam" id="TIGR01965">
    <property type="entry name" value="VCBS_repeat"/>
    <property type="match status" value="9"/>
</dbReference>
<dbReference type="NCBIfam" id="NF012211">
    <property type="entry name" value="tand_rpt_95"/>
    <property type="match status" value="8"/>
</dbReference>
<dbReference type="Pfam" id="PF17963">
    <property type="entry name" value="Big_9"/>
    <property type="match status" value="7"/>
</dbReference>
<evidence type="ECO:0000259" key="2">
    <source>
        <dbReference type="Pfam" id="PF17803"/>
    </source>
</evidence>